<name>A0ACB8Q3Q4_9AGAM</name>
<evidence type="ECO:0000313" key="1">
    <source>
        <dbReference type="EMBL" id="KAI0026351.1"/>
    </source>
</evidence>
<accession>A0ACB8Q3Q4</accession>
<proteinExistence type="predicted"/>
<gene>
    <name evidence="1" type="ORF">K488DRAFT_6775</name>
</gene>
<feature type="non-terminal residue" evidence="1">
    <location>
        <position position="1"/>
    </location>
</feature>
<keyword evidence="1" id="KW-0378">Hydrolase</keyword>
<sequence length="192" mass="20530">AFDPRAIRLKSVSCPANSSASLSLSYADINPAAPRTLLLVHGWPSLWASWKFQIAAFGSRYRIIAPDLRGFGASERGDDPIVSMADLAADLHCILADAGVARAACIGHDWGTQTCFEAARQKGPDLIAAVVGITIPYMPYAGPFVPIAALVPQLPHLAYQVYFDTQPATASRELDADPLRSLRATLRTVASP</sequence>
<organism evidence="1 2">
    <name type="scientific">Vararia minispora EC-137</name>
    <dbReference type="NCBI Taxonomy" id="1314806"/>
    <lineage>
        <taxon>Eukaryota</taxon>
        <taxon>Fungi</taxon>
        <taxon>Dikarya</taxon>
        <taxon>Basidiomycota</taxon>
        <taxon>Agaricomycotina</taxon>
        <taxon>Agaricomycetes</taxon>
        <taxon>Russulales</taxon>
        <taxon>Lachnocladiaceae</taxon>
        <taxon>Vararia</taxon>
    </lineage>
</organism>
<reference evidence="1" key="2">
    <citation type="journal article" date="2022" name="New Phytol.">
        <title>Evolutionary transition to the ectomycorrhizal habit in the genomes of a hyperdiverse lineage of mushroom-forming fungi.</title>
        <authorList>
            <person name="Looney B."/>
            <person name="Miyauchi S."/>
            <person name="Morin E."/>
            <person name="Drula E."/>
            <person name="Courty P.E."/>
            <person name="Kohler A."/>
            <person name="Kuo A."/>
            <person name="LaButti K."/>
            <person name="Pangilinan J."/>
            <person name="Lipzen A."/>
            <person name="Riley R."/>
            <person name="Andreopoulos W."/>
            <person name="He G."/>
            <person name="Johnson J."/>
            <person name="Nolan M."/>
            <person name="Tritt A."/>
            <person name="Barry K.W."/>
            <person name="Grigoriev I.V."/>
            <person name="Nagy L.G."/>
            <person name="Hibbett D."/>
            <person name="Henrissat B."/>
            <person name="Matheny P.B."/>
            <person name="Labbe J."/>
            <person name="Martin F.M."/>
        </authorList>
    </citation>
    <scope>NUCLEOTIDE SEQUENCE</scope>
    <source>
        <strain evidence="1">EC-137</strain>
    </source>
</reference>
<protein>
    <submittedName>
        <fullName evidence="1">Alpha/Beta hydrolase protein</fullName>
    </submittedName>
</protein>
<dbReference type="Proteomes" id="UP000814128">
    <property type="component" value="Unassembled WGS sequence"/>
</dbReference>
<evidence type="ECO:0000313" key="2">
    <source>
        <dbReference type="Proteomes" id="UP000814128"/>
    </source>
</evidence>
<keyword evidence="2" id="KW-1185">Reference proteome</keyword>
<reference evidence="1" key="1">
    <citation type="submission" date="2021-02" db="EMBL/GenBank/DDBJ databases">
        <authorList>
            <consortium name="DOE Joint Genome Institute"/>
            <person name="Ahrendt S."/>
            <person name="Looney B.P."/>
            <person name="Miyauchi S."/>
            <person name="Morin E."/>
            <person name="Drula E."/>
            <person name="Courty P.E."/>
            <person name="Chicoki N."/>
            <person name="Fauchery L."/>
            <person name="Kohler A."/>
            <person name="Kuo A."/>
            <person name="Labutti K."/>
            <person name="Pangilinan J."/>
            <person name="Lipzen A."/>
            <person name="Riley R."/>
            <person name="Andreopoulos W."/>
            <person name="He G."/>
            <person name="Johnson J."/>
            <person name="Barry K.W."/>
            <person name="Grigoriev I.V."/>
            <person name="Nagy L."/>
            <person name="Hibbett D."/>
            <person name="Henrissat B."/>
            <person name="Matheny P.B."/>
            <person name="Labbe J."/>
            <person name="Martin F."/>
        </authorList>
    </citation>
    <scope>NUCLEOTIDE SEQUENCE</scope>
    <source>
        <strain evidence="1">EC-137</strain>
    </source>
</reference>
<dbReference type="EMBL" id="MU274766">
    <property type="protein sequence ID" value="KAI0026351.1"/>
    <property type="molecule type" value="Genomic_DNA"/>
</dbReference>
<comment type="caution">
    <text evidence="1">The sequence shown here is derived from an EMBL/GenBank/DDBJ whole genome shotgun (WGS) entry which is preliminary data.</text>
</comment>
<feature type="non-terminal residue" evidence="1">
    <location>
        <position position="192"/>
    </location>
</feature>